<keyword evidence="1" id="KW-0238">DNA-binding</keyword>
<dbReference type="AlphaFoldDB" id="E6U3S8"/>
<dbReference type="InterPro" id="IPR010982">
    <property type="entry name" value="Lambda_DNA-bd_dom_sf"/>
</dbReference>
<dbReference type="GO" id="GO:0003677">
    <property type="term" value="F:DNA binding"/>
    <property type="evidence" value="ECO:0007669"/>
    <property type="project" value="UniProtKB-KW"/>
</dbReference>
<dbReference type="PANTHER" id="PTHR46558">
    <property type="entry name" value="TRACRIPTIONAL REGULATORY PROTEIN-RELATED-RELATED"/>
    <property type="match status" value="1"/>
</dbReference>
<sequence>MFERIRNMREDRDLTQTQMASYLNIHQTTYSDYEIGNLNIPIPVLMKIADLFDTSVDYLVGRTDERQRYPKSK</sequence>
<dbReference type="RefSeq" id="WP_013484859.1">
    <property type="nucleotide sequence ID" value="NC_014828.1"/>
</dbReference>
<dbReference type="Gene3D" id="1.10.260.40">
    <property type="entry name" value="lambda repressor-like DNA-binding domains"/>
    <property type="match status" value="1"/>
</dbReference>
<dbReference type="CDD" id="cd00093">
    <property type="entry name" value="HTH_XRE"/>
    <property type="match status" value="1"/>
</dbReference>
<reference evidence="3 4" key="1">
    <citation type="submission" date="2010-12" db="EMBL/GenBank/DDBJ databases">
        <title>Complete sequence of Ethanoligenens harbinense YUAN-3.</title>
        <authorList>
            <person name="Lucas S."/>
            <person name="Copeland A."/>
            <person name="Lapidus A."/>
            <person name="Cheng J.-F."/>
            <person name="Bruce D."/>
            <person name="Goodwin L."/>
            <person name="Pitluck S."/>
            <person name="Chertkov O."/>
            <person name="Misra M."/>
            <person name="Detter J.C."/>
            <person name="Han C."/>
            <person name="Tapia R."/>
            <person name="Land M."/>
            <person name="Hauser L."/>
            <person name="Jeffries C."/>
            <person name="Kyrpides N."/>
            <person name="Ivanova N."/>
            <person name="Mikhailova N."/>
            <person name="Wang A."/>
            <person name="Mouttaki H."/>
            <person name="He Z."/>
            <person name="Zhou J."/>
            <person name="Hemme C.L."/>
            <person name="Woyke T."/>
        </authorList>
    </citation>
    <scope>NUCLEOTIDE SEQUENCE [LARGE SCALE GENOMIC DNA]</scope>
    <source>
        <strain evidence="4">DSM 18485 / JCM 12961 / CGMCC 1.5033 / YUAN-3</strain>
    </source>
</reference>
<evidence type="ECO:0000313" key="3">
    <source>
        <dbReference type="EMBL" id="ADU26495.1"/>
    </source>
</evidence>
<dbReference type="InterPro" id="IPR001387">
    <property type="entry name" value="Cro/C1-type_HTH"/>
</dbReference>
<dbReference type="Proteomes" id="UP000001551">
    <property type="component" value="Chromosome"/>
</dbReference>
<dbReference type="Pfam" id="PF01381">
    <property type="entry name" value="HTH_3"/>
    <property type="match status" value="1"/>
</dbReference>
<dbReference type="PANTHER" id="PTHR46558:SF14">
    <property type="entry name" value="HTH-TYPE TRANSCRIPTIONAL REGULATOR ANSR"/>
    <property type="match status" value="1"/>
</dbReference>
<keyword evidence="4" id="KW-1185">Reference proteome</keyword>
<evidence type="ECO:0000313" key="4">
    <source>
        <dbReference type="Proteomes" id="UP000001551"/>
    </source>
</evidence>
<evidence type="ECO:0000259" key="2">
    <source>
        <dbReference type="PROSITE" id="PS50943"/>
    </source>
</evidence>
<dbReference type="eggNOG" id="COG1396">
    <property type="taxonomic scope" value="Bacteria"/>
</dbReference>
<organism evidence="3 4">
    <name type="scientific">Ethanoligenens harbinense (strain DSM 18485 / JCM 12961 / CGMCC 1.5033 / YUAN-3)</name>
    <dbReference type="NCBI Taxonomy" id="663278"/>
    <lineage>
        <taxon>Bacteria</taxon>
        <taxon>Bacillati</taxon>
        <taxon>Bacillota</taxon>
        <taxon>Clostridia</taxon>
        <taxon>Eubacteriales</taxon>
        <taxon>Oscillospiraceae</taxon>
        <taxon>Ethanoligenens</taxon>
    </lineage>
</organism>
<dbReference type="SMART" id="SM00530">
    <property type="entry name" value="HTH_XRE"/>
    <property type="match status" value="1"/>
</dbReference>
<dbReference type="EMBL" id="CP002400">
    <property type="protein sequence ID" value="ADU26495.1"/>
    <property type="molecule type" value="Genomic_DNA"/>
</dbReference>
<name>E6U3S8_ETHHY</name>
<dbReference type="HOGENOM" id="CLU_066192_62_4_9"/>
<gene>
    <name evidence="3" type="ordered locus">Ethha_0936</name>
</gene>
<proteinExistence type="predicted"/>
<feature type="domain" description="HTH cro/C1-type" evidence="2">
    <location>
        <begin position="5"/>
        <end position="59"/>
    </location>
</feature>
<protein>
    <submittedName>
        <fullName evidence="3">Helix-turn-helix domain protein</fullName>
    </submittedName>
</protein>
<dbReference type="KEGG" id="eha:Ethha_0936"/>
<evidence type="ECO:0000256" key="1">
    <source>
        <dbReference type="ARBA" id="ARBA00023125"/>
    </source>
</evidence>
<dbReference type="PROSITE" id="PS50943">
    <property type="entry name" value="HTH_CROC1"/>
    <property type="match status" value="1"/>
</dbReference>
<accession>E6U3S8</accession>
<dbReference type="SUPFAM" id="SSF47413">
    <property type="entry name" value="lambda repressor-like DNA-binding domains"/>
    <property type="match status" value="1"/>
</dbReference>